<accession>A0A0E9V4T4</accession>
<dbReference type="AlphaFoldDB" id="A0A0E9V4T4"/>
<name>A0A0E9V4T4_ANGAN</name>
<dbReference type="EMBL" id="GBXM01035438">
    <property type="protein sequence ID" value="JAH73139.1"/>
    <property type="molecule type" value="Transcribed_RNA"/>
</dbReference>
<reference evidence="1" key="2">
    <citation type="journal article" date="2015" name="Fish Shellfish Immunol.">
        <title>Early steps in the European eel (Anguilla anguilla)-Vibrio vulnificus interaction in the gills: Role of the RtxA13 toxin.</title>
        <authorList>
            <person name="Callol A."/>
            <person name="Pajuelo D."/>
            <person name="Ebbesson L."/>
            <person name="Teles M."/>
            <person name="MacKenzie S."/>
            <person name="Amaro C."/>
        </authorList>
    </citation>
    <scope>NUCLEOTIDE SEQUENCE</scope>
</reference>
<protein>
    <submittedName>
        <fullName evidence="1">Uncharacterized protein</fullName>
    </submittedName>
</protein>
<reference evidence="1" key="1">
    <citation type="submission" date="2014-11" db="EMBL/GenBank/DDBJ databases">
        <authorList>
            <person name="Amaro Gonzalez C."/>
        </authorList>
    </citation>
    <scope>NUCLEOTIDE SEQUENCE</scope>
</reference>
<sequence length="30" mass="3547">MMLFSCGMRFKLANNSWAFLLTLWDPVLLQ</sequence>
<evidence type="ECO:0000313" key="1">
    <source>
        <dbReference type="EMBL" id="JAH73139.1"/>
    </source>
</evidence>
<proteinExistence type="predicted"/>
<organism evidence="1">
    <name type="scientific">Anguilla anguilla</name>
    <name type="common">European freshwater eel</name>
    <name type="synonym">Muraena anguilla</name>
    <dbReference type="NCBI Taxonomy" id="7936"/>
    <lineage>
        <taxon>Eukaryota</taxon>
        <taxon>Metazoa</taxon>
        <taxon>Chordata</taxon>
        <taxon>Craniata</taxon>
        <taxon>Vertebrata</taxon>
        <taxon>Euteleostomi</taxon>
        <taxon>Actinopterygii</taxon>
        <taxon>Neopterygii</taxon>
        <taxon>Teleostei</taxon>
        <taxon>Anguilliformes</taxon>
        <taxon>Anguillidae</taxon>
        <taxon>Anguilla</taxon>
    </lineage>
</organism>